<dbReference type="Gene3D" id="1.10.10.10">
    <property type="entry name" value="Winged helix-like DNA-binding domain superfamily/Winged helix DNA-binding domain"/>
    <property type="match status" value="4"/>
</dbReference>
<feature type="domain" description="RecX third three-helical" evidence="8">
    <location>
        <begin position="163"/>
        <end position="202"/>
    </location>
</feature>
<dbReference type="InterPro" id="IPR003783">
    <property type="entry name" value="Regulatory_RecX"/>
</dbReference>
<dbReference type="Proteomes" id="UP000510886">
    <property type="component" value="Chromosome"/>
</dbReference>
<feature type="domain" description="RecX second three-helical" evidence="7">
    <location>
        <begin position="108"/>
        <end position="149"/>
    </location>
</feature>
<dbReference type="NCBIfam" id="NF010733">
    <property type="entry name" value="PRK14135.1"/>
    <property type="match status" value="1"/>
</dbReference>
<evidence type="ECO:0000256" key="2">
    <source>
        <dbReference type="ARBA" id="ARBA00004496"/>
    </source>
</evidence>
<name>A0A7H9ELX6_9LACO</name>
<evidence type="ECO:0000259" key="8">
    <source>
        <dbReference type="Pfam" id="PF21981"/>
    </source>
</evidence>
<reference evidence="9 10" key="1">
    <citation type="submission" date="2020-01" db="EMBL/GenBank/DDBJ databases">
        <title>Complete and circular genome sequences of six lactobacillus isolates from horses.</title>
        <authorList>
            <person name="Hassan H.M."/>
        </authorList>
    </citation>
    <scope>NUCLEOTIDE SEQUENCE [LARGE SCALE GENOMIC DNA]</scope>
    <source>
        <strain evidence="9 10">1A</strain>
    </source>
</reference>
<evidence type="ECO:0000313" key="10">
    <source>
        <dbReference type="Proteomes" id="UP000510886"/>
    </source>
</evidence>
<gene>
    <name evidence="6 9" type="primary">recX</name>
    <name evidence="9" type="ORF">GTO87_06600</name>
</gene>
<proteinExistence type="inferred from homology"/>
<dbReference type="HAMAP" id="MF_01114">
    <property type="entry name" value="RecX"/>
    <property type="match status" value="1"/>
</dbReference>
<evidence type="ECO:0000256" key="6">
    <source>
        <dbReference type="HAMAP-Rule" id="MF_01114"/>
    </source>
</evidence>
<protein>
    <recommendedName>
        <fullName evidence="4 6">Regulatory protein RecX</fullName>
    </recommendedName>
</protein>
<evidence type="ECO:0000256" key="3">
    <source>
        <dbReference type="ARBA" id="ARBA00009695"/>
    </source>
</evidence>
<dbReference type="AlphaFoldDB" id="A0A7H9ELX6"/>
<dbReference type="EMBL" id="CP047418">
    <property type="protein sequence ID" value="QLL78287.1"/>
    <property type="molecule type" value="Genomic_DNA"/>
</dbReference>
<comment type="similarity">
    <text evidence="3 6">Belongs to the RecX family.</text>
</comment>
<accession>A0A7H9ELX6</accession>
<dbReference type="KEGG" id="lsw:GTO87_06600"/>
<evidence type="ECO:0000259" key="7">
    <source>
        <dbReference type="Pfam" id="PF02631"/>
    </source>
</evidence>
<keyword evidence="5 6" id="KW-0963">Cytoplasm</keyword>
<dbReference type="InterPro" id="IPR053924">
    <property type="entry name" value="RecX_HTH_2nd"/>
</dbReference>
<organism evidence="9 10">
    <name type="scientific">Ligilactobacillus saerimneri</name>
    <dbReference type="NCBI Taxonomy" id="228229"/>
    <lineage>
        <taxon>Bacteria</taxon>
        <taxon>Bacillati</taxon>
        <taxon>Bacillota</taxon>
        <taxon>Bacilli</taxon>
        <taxon>Lactobacillales</taxon>
        <taxon>Lactobacillaceae</taxon>
        <taxon>Ligilactobacillus</taxon>
    </lineage>
</organism>
<dbReference type="RefSeq" id="WP_180848544.1">
    <property type="nucleotide sequence ID" value="NZ_CP047418.1"/>
</dbReference>
<dbReference type="PANTHER" id="PTHR33602:SF1">
    <property type="entry name" value="REGULATORY PROTEIN RECX FAMILY PROTEIN"/>
    <property type="match status" value="1"/>
</dbReference>
<dbReference type="InterPro" id="IPR036388">
    <property type="entry name" value="WH-like_DNA-bd_sf"/>
</dbReference>
<comment type="function">
    <text evidence="1 6">Modulates RecA activity.</text>
</comment>
<dbReference type="GO" id="GO:0006282">
    <property type="term" value="P:regulation of DNA repair"/>
    <property type="evidence" value="ECO:0007669"/>
    <property type="project" value="UniProtKB-UniRule"/>
</dbReference>
<dbReference type="InterPro" id="IPR053925">
    <property type="entry name" value="RecX_HTH_3rd"/>
</dbReference>
<dbReference type="Pfam" id="PF21981">
    <property type="entry name" value="RecX_HTH3"/>
    <property type="match status" value="1"/>
</dbReference>
<evidence type="ECO:0000256" key="1">
    <source>
        <dbReference type="ARBA" id="ARBA00003529"/>
    </source>
</evidence>
<sequence length="265" mass="30828">MFKKITMIKTQKRPGRYNIYLDGKYAFALNEDVLIQFHLTKGMELDEEAIVQLKQADQVAQAKSRAIDYLSRQLRSEREVRIFLQTFELKDTDEQAIIAKLKELNLLNDLNYAQSYVRTQARLSDKGPKYLQQKLLQKGIAPALITQALMEFAPANQIVNGSKLAKKLARRYQKDPFRVQMQKIKRGLYQKGYDNDIIATVIDQLNLTQDDDAEYEHLVAYVGKQQNKLARLAPTDRAFKLKQLLYRHGFARDAIDRFFAENNDY</sequence>
<evidence type="ECO:0000313" key="9">
    <source>
        <dbReference type="EMBL" id="QLL78287.1"/>
    </source>
</evidence>
<evidence type="ECO:0000256" key="5">
    <source>
        <dbReference type="ARBA" id="ARBA00022490"/>
    </source>
</evidence>
<dbReference type="PANTHER" id="PTHR33602">
    <property type="entry name" value="REGULATORY PROTEIN RECX FAMILY PROTEIN"/>
    <property type="match status" value="1"/>
</dbReference>
<dbReference type="Pfam" id="PF02631">
    <property type="entry name" value="RecX_HTH2"/>
    <property type="match status" value="1"/>
</dbReference>
<comment type="subcellular location">
    <subcellularLocation>
        <location evidence="2 6">Cytoplasm</location>
    </subcellularLocation>
</comment>
<dbReference type="GO" id="GO:0005737">
    <property type="term" value="C:cytoplasm"/>
    <property type="evidence" value="ECO:0007669"/>
    <property type="project" value="UniProtKB-SubCell"/>
</dbReference>
<evidence type="ECO:0000256" key="4">
    <source>
        <dbReference type="ARBA" id="ARBA00018111"/>
    </source>
</evidence>